<sequence>MLSGRSRIDESRFAEAAATLNNPQMDVADLLARAAAMVPADVVNEAGATVADVREYLDHDEWEAALYLLMDLGTSWRPTTAWWDLLVDSAETMRHPAAAAWCHWGRWESIHGIVRAELRLLSPSEGGRRTPTQARASSDRSGTSADGRPGRPNLLVARIWVEPAPAMPPGATGPVRLGPLSPALWRHLRPGMTITMHEGQPTVGTATIIEASDARTSADQCDHRHAACWPGANRRRSCFPRSLVTLVAVR</sequence>
<dbReference type="Proteomes" id="UP000680866">
    <property type="component" value="Chromosome"/>
</dbReference>
<evidence type="ECO:0000313" key="4">
    <source>
        <dbReference type="EMBL" id="BCJ65655.1"/>
    </source>
</evidence>
<dbReference type="SUPFAM" id="SSF50465">
    <property type="entry name" value="EF-Tu/eEF-1alpha/eIF2-gamma C-terminal domain"/>
    <property type="match status" value="1"/>
</dbReference>
<keyword evidence="5" id="KW-1185">Reference proteome</keyword>
<protein>
    <submittedName>
        <fullName evidence="4">Uncharacterized protein</fullName>
    </submittedName>
</protein>
<organism evidence="4 5">
    <name type="scientific">Polymorphospora rubra</name>
    <dbReference type="NCBI Taxonomy" id="338584"/>
    <lineage>
        <taxon>Bacteria</taxon>
        <taxon>Bacillati</taxon>
        <taxon>Actinomycetota</taxon>
        <taxon>Actinomycetes</taxon>
        <taxon>Micromonosporales</taxon>
        <taxon>Micromonosporaceae</taxon>
        <taxon>Polymorphospora</taxon>
    </lineage>
</organism>
<feature type="region of interest" description="Disordered" evidence="3">
    <location>
        <begin position="123"/>
        <end position="151"/>
    </location>
</feature>
<keyword evidence="2" id="KW-0342">GTP-binding</keyword>
<dbReference type="GO" id="GO:0005525">
    <property type="term" value="F:GTP binding"/>
    <property type="evidence" value="ECO:0007669"/>
    <property type="project" value="UniProtKB-KW"/>
</dbReference>
<dbReference type="KEGG" id="pry:Prubr_26760"/>
<evidence type="ECO:0000256" key="3">
    <source>
        <dbReference type="SAM" id="MobiDB-lite"/>
    </source>
</evidence>
<feature type="compositionally biased region" description="Polar residues" evidence="3">
    <location>
        <begin position="130"/>
        <end position="144"/>
    </location>
</feature>
<evidence type="ECO:0000256" key="1">
    <source>
        <dbReference type="ARBA" id="ARBA00022741"/>
    </source>
</evidence>
<dbReference type="AlphaFoldDB" id="A0A810N275"/>
<dbReference type="InterPro" id="IPR009001">
    <property type="entry name" value="Transl_elong_EF1A/Init_IF2_C"/>
</dbReference>
<dbReference type="EMBL" id="AP023359">
    <property type="protein sequence ID" value="BCJ65655.1"/>
    <property type="molecule type" value="Genomic_DNA"/>
</dbReference>
<evidence type="ECO:0000256" key="2">
    <source>
        <dbReference type="ARBA" id="ARBA00023134"/>
    </source>
</evidence>
<keyword evidence="1" id="KW-0547">Nucleotide-binding</keyword>
<dbReference type="Gene3D" id="2.40.30.10">
    <property type="entry name" value="Translation factors"/>
    <property type="match status" value="1"/>
</dbReference>
<evidence type="ECO:0000313" key="5">
    <source>
        <dbReference type="Proteomes" id="UP000680866"/>
    </source>
</evidence>
<reference evidence="4" key="1">
    <citation type="submission" date="2020-08" db="EMBL/GenBank/DDBJ databases">
        <title>Whole genome shotgun sequence of Polymorphospora rubra NBRC 101157.</title>
        <authorList>
            <person name="Komaki H."/>
            <person name="Tamura T."/>
        </authorList>
    </citation>
    <scope>NUCLEOTIDE SEQUENCE</scope>
    <source>
        <strain evidence="4">NBRC 101157</strain>
    </source>
</reference>
<gene>
    <name evidence="4" type="ORF">Prubr_26760</name>
</gene>
<name>A0A810N275_9ACTN</name>
<accession>A0A810N275</accession>
<proteinExistence type="predicted"/>